<proteinExistence type="predicted"/>
<name>A0AAN8V807_9MAGN</name>
<feature type="transmembrane region" description="Helical" evidence="1">
    <location>
        <begin position="174"/>
        <end position="190"/>
    </location>
</feature>
<keyword evidence="1" id="KW-1133">Transmembrane helix</keyword>
<gene>
    <name evidence="2" type="ORF">RJ641_009517</name>
</gene>
<dbReference type="InterPro" id="IPR021788">
    <property type="entry name" value="CPP1-like"/>
</dbReference>
<dbReference type="Proteomes" id="UP001370490">
    <property type="component" value="Unassembled WGS sequence"/>
</dbReference>
<evidence type="ECO:0000256" key="1">
    <source>
        <dbReference type="SAM" id="Phobius"/>
    </source>
</evidence>
<evidence type="ECO:0000313" key="2">
    <source>
        <dbReference type="EMBL" id="KAK6925191.1"/>
    </source>
</evidence>
<dbReference type="Pfam" id="PF11833">
    <property type="entry name" value="CPP1-like"/>
    <property type="match status" value="1"/>
</dbReference>
<protein>
    <submittedName>
        <fullName evidence="2">Protein CHAPERONE-LIKE PROTEIN OF POR1-like</fullName>
    </submittedName>
</protein>
<dbReference type="EMBL" id="JBAMMX010000016">
    <property type="protein sequence ID" value="KAK6925191.1"/>
    <property type="molecule type" value="Genomic_DNA"/>
</dbReference>
<dbReference type="GO" id="GO:0031969">
    <property type="term" value="C:chloroplast membrane"/>
    <property type="evidence" value="ECO:0007669"/>
    <property type="project" value="TreeGrafter"/>
</dbReference>
<evidence type="ECO:0000313" key="3">
    <source>
        <dbReference type="Proteomes" id="UP001370490"/>
    </source>
</evidence>
<dbReference type="PANTHER" id="PTHR33372:SF2">
    <property type="entry name" value="PROTEIN CHAPERONE-LIKE PROTEIN OF POR1, CHLOROPLASTIC"/>
    <property type="match status" value="1"/>
</dbReference>
<keyword evidence="1" id="KW-0472">Membrane</keyword>
<keyword evidence="1" id="KW-0812">Transmembrane</keyword>
<organism evidence="2 3">
    <name type="scientific">Dillenia turbinata</name>
    <dbReference type="NCBI Taxonomy" id="194707"/>
    <lineage>
        <taxon>Eukaryota</taxon>
        <taxon>Viridiplantae</taxon>
        <taxon>Streptophyta</taxon>
        <taxon>Embryophyta</taxon>
        <taxon>Tracheophyta</taxon>
        <taxon>Spermatophyta</taxon>
        <taxon>Magnoliopsida</taxon>
        <taxon>eudicotyledons</taxon>
        <taxon>Gunneridae</taxon>
        <taxon>Pentapetalae</taxon>
        <taxon>Dilleniales</taxon>
        <taxon>Dilleniaceae</taxon>
        <taxon>Dillenia</taxon>
    </lineage>
</organism>
<comment type="caution">
    <text evidence="2">The sequence shown here is derived from an EMBL/GenBank/DDBJ whole genome shotgun (WGS) entry which is preliminary data.</text>
</comment>
<keyword evidence="3" id="KW-1185">Reference proteome</keyword>
<accession>A0AAN8V807</accession>
<dbReference type="PANTHER" id="PTHR33372">
    <property type="match status" value="1"/>
</dbReference>
<reference evidence="2 3" key="1">
    <citation type="submission" date="2023-12" db="EMBL/GenBank/DDBJ databases">
        <title>A high-quality genome assembly for Dillenia turbinata (Dilleniales).</title>
        <authorList>
            <person name="Chanderbali A."/>
        </authorList>
    </citation>
    <scope>NUCLEOTIDE SEQUENCE [LARGE SCALE GENOMIC DNA]</scope>
    <source>
        <strain evidence="2">LSX21</strain>
        <tissue evidence="2">Leaf</tissue>
    </source>
</reference>
<feature type="transmembrane region" description="Helical" evidence="1">
    <location>
        <begin position="235"/>
        <end position="252"/>
    </location>
</feature>
<sequence>MNSLLLSNPNFTSLNTPIGIRSLRRRSSRDSTPFGLGFRSPRCSIDTPYEGKVPVFPRINLWDPYKRLGISIYASEEEIWGARNFLWEQYQQHERSRESIEAAFEKILMASFRNRKRTKINLKTRLKQKVEESPPWVKSLLEFFEVPPTVIILRRLFLFAFMGGWSIMNSAEGGPAFQVAISLAACIYFLNDKTKSVARASVIGFGALVAGWICGSLVVPMVPSFLLQPTWTLELLTSLVVYVFLFLACTFLK</sequence>
<dbReference type="AlphaFoldDB" id="A0AAN8V807"/>
<feature type="transmembrane region" description="Helical" evidence="1">
    <location>
        <begin position="202"/>
        <end position="223"/>
    </location>
</feature>